<organism evidence="2 3">
    <name type="scientific">Desulforamulus ruminis (strain ATCC 23193 / DSM 2154 / NCIMB 8452 / DL)</name>
    <name type="common">Desulfotomaculum ruminis</name>
    <dbReference type="NCBI Taxonomy" id="696281"/>
    <lineage>
        <taxon>Bacteria</taxon>
        <taxon>Bacillati</taxon>
        <taxon>Bacillota</taxon>
        <taxon>Clostridia</taxon>
        <taxon>Eubacteriales</taxon>
        <taxon>Peptococcaceae</taxon>
        <taxon>Desulforamulus</taxon>
    </lineage>
</organism>
<reference evidence="3" key="1">
    <citation type="submission" date="2011-05" db="EMBL/GenBank/DDBJ databases">
        <title>Complete sequence of Desulfotomaculum ruminis DSM 2154.</title>
        <authorList>
            <person name="Lucas S."/>
            <person name="Copeland A."/>
            <person name="Lapidus A."/>
            <person name="Cheng J.-F."/>
            <person name="Goodwin L."/>
            <person name="Pitluck S."/>
            <person name="Lu M."/>
            <person name="Detter J.C."/>
            <person name="Han C."/>
            <person name="Tapia R."/>
            <person name="Land M."/>
            <person name="Hauser L."/>
            <person name="Kyrpides N."/>
            <person name="Ivanova N."/>
            <person name="Mikhailova N."/>
            <person name="Pagani I."/>
            <person name="Stams A.J.M."/>
            <person name="Plugge C.M."/>
            <person name="Muyzer G."/>
            <person name="Kuever J."/>
            <person name="Parshina S.N."/>
            <person name="Ivanova A.E."/>
            <person name="Nazina T.N."/>
            <person name="Brambilla E."/>
            <person name="Spring S."/>
            <person name="Klenk H.-P."/>
            <person name="Woyke T."/>
        </authorList>
    </citation>
    <scope>NUCLEOTIDE SEQUENCE [LARGE SCALE GENOMIC DNA]</scope>
    <source>
        <strain evidence="3">ATCC 23193 / DSM 2154 / NCIB 8452 / DL</strain>
    </source>
</reference>
<proteinExistence type="predicted"/>
<dbReference type="STRING" id="696281.Desru_0679"/>
<accession>F6DTU6</accession>
<dbReference type="OrthoDB" id="1788793at2"/>
<feature type="chain" id="PRO_5003339127" evidence="1">
    <location>
        <begin position="23"/>
        <end position="548"/>
    </location>
</feature>
<evidence type="ECO:0000313" key="3">
    <source>
        <dbReference type="Proteomes" id="UP000009234"/>
    </source>
</evidence>
<evidence type="ECO:0000313" key="2">
    <source>
        <dbReference type="EMBL" id="AEG58964.1"/>
    </source>
</evidence>
<dbReference type="KEGG" id="dru:Desru_0679"/>
<dbReference type="eggNOG" id="ENOG5033NM7">
    <property type="taxonomic scope" value="Bacteria"/>
</dbReference>
<sequence>MKRWSIWGILVCLFLVPGTAHAGPKANEEVIGSSIISSYYAIWNYPNQPTRYQAMPTGGSQLGNLSLGQSVPSYYADYGFPFGDKVSQYKNIRVEVVNPENISSTEYGKANIWRSGLSHDVFLEKYINCMPTGFNVSLASSESQYNSVRVKWDLNLNYVDESHSRRAVDIKSDPTAINYYVPTWGSSPPSGFAESTLAWLWTLPVQLIWYGEPIRPHDLQFTDAAPTLFGNIEAGKTVTGNIRLKNFTSWPTIASYTKMRVYTWEEGAAKPELHNTYSVTLGGLTEAPFSFGFKVPPKPFKLILTANIYNNTGSYVNEPLAISTSTGPLSKPEEEYAKNKVEVYLVPSSPGSGGGGETTQANLAVTSLEILNANGDPVGGTLTAGRSYQVKAKYSSTFDISGSARVCLFYKDSSGNVRQIGDSYYKTFSPKGSGETTWTWSAGSNGTLIGTINLEWRGGTTFNNMQFEGRTETTYADNKRELSTTVGDSPPIPPTSQHVSTSLYYHPEVEEMIPIYKTVTETVFVPDVRKIPYTKDDRQAKIRVYLVK</sequence>
<name>F6DTU6_DESRL</name>
<dbReference type="EMBL" id="CP002780">
    <property type="protein sequence ID" value="AEG58964.1"/>
    <property type="molecule type" value="Genomic_DNA"/>
</dbReference>
<keyword evidence="3" id="KW-1185">Reference proteome</keyword>
<dbReference type="AlphaFoldDB" id="F6DTU6"/>
<dbReference type="RefSeq" id="WP_013840738.1">
    <property type="nucleotide sequence ID" value="NC_015589.1"/>
</dbReference>
<keyword evidence="1" id="KW-0732">Signal</keyword>
<evidence type="ECO:0000256" key="1">
    <source>
        <dbReference type="SAM" id="SignalP"/>
    </source>
</evidence>
<protein>
    <submittedName>
        <fullName evidence="2">Uncharacterized protein</fullName>
    </submittedName>
</protein>
<dbReference type="Proteomes" id="UP000009234">
    <property type="component" value="Chromosome"/>
</dbReference>
<gene>
    <name evidence="2" type="ordered locus">Desru_0679</name>
</gene>
<feature type="signal peptide" evidence="1">
    <location>
        <begin position="1"/>
        <end position="22"/>
    </location>
</feature>
<reference evidence="2 3" key="2">
    <citation type="journal article" date="2012" name="Stand. Genomic Sci.">
        <title>Complete genome sequence of the sulfate-reducing firmicute Desulfotomaculum ruminis type strain (DL(T)).</title>
        <authorList>
            <person name="Spring S."/>
            <person name="Visser M."/>
            <person name="Lu M."/>
            <person name="Copeland A."/>
            <person name="Lapidus A."/>
            <person name="Lucas S."/>
            <person name="Cheng J.F."/>
            <person name="Han C."/>
            <person name="Tapia R."/>
            <person name="Goodwin L.A."/>
            <person name="Pitluck S."/>
            <person name="Ivanova N."/>
            <person name="Land M."/>
            <person name="Hauser L."/>
            <person name="Larimer F."/>
            <person name="Rohde M."/>
            <person name="Goker M."/>
            <person name="Detter J.C."/>
            <person name="Kyrpides N.C."/>
            <person name="Woyke T."/>
            <person name="Schaap P.J."/>
            <person name="Plugge C.M."/>
            <person name="Muyzer G."/>
            <person name="Kuever J."/>
            <person name="Pereira I.A."/>
            <person name="Parshina S.N."/>
            <person name="Bernier-Latmani R."/>
            <person name="Stams A.J."/>
            <person name="Klenk H.P."/>
        </authorList>
    </citation>
    <scope>NUCLEOTIDE SEQUENCE [LARGE SCALE GENOMIC DNA]</scope>
    <source>
        <strain evidence="3">ATCC 23193 / DSM 2154 / NCIB 8452 / DL</strain>
    </source>
</reference>
<dbReference type="HOGENOM" id="CLU_496713_0_0_9"/>